<evidence type="ECO:0000256" key="4">
    <source>
        <dbReference type="ARBA" id="ARBA00022676"/>
    </source>
</evidence>
<proteinExistence type="inferred from homology"/>
<organism evidence="10 11">
    <name type="scientific">Parasedimentitalea psychrophila</name>
    <dbReference type="NCBI Taxonomy" id="2997337"/>
    <lineage>
        <taxon>Bacteria</taxon>
        <taxon>Pseudomonadati</taxon>
        <taxon>Pseudomonadota</taxon>
        <taxon>Alphaproteobacteria</taxon>
        <taxon>Rhodobacterales</taxon>
        <taxon>Paracoccaceae</taxon>
        <taxon>Parasedimentitalea</taxon>
    </lineage>
</organism>
<dbReference type="KEGG" id="ppso:QPJ95_02220"/>
<dbReference type="InterPro" id="IPR011990">
    <property type="entry name" value="TPR-like_helical_dom_sf"/>
</dbReference>
<evidence type="ECO:0000256" key="2">
    <source>
        <dbReference type="ARBA" id="ARBA00005386"/>
    </source>
</evidence>
<evidence type="ECO:0000256" key="1">
    <source>
        <dbReference type="ARBA" id="ARBA00004922"/>
    </source>
</evidence>
<evidence type="ECO:0000313" key="10">
    <source>
        <dbReference type="EMBL" id="WIY25780.1"/>
    </source>
</evidence>
<dbReference type="Proteomes" id="UP001238334">
    <property type="component" value="Chromosome"/>
</dbReference>
<keyword evidence="4" id="KW-0328">Glycosyltransferase</keyword>
<evidence type="ECO:0000256" key="5">
    <source>
        <dbReference type="ARBA" id="ARBA00022679"/>
    </source>
</evidence>
<dbReference type="Gene3D" id="3.40.50.2000">
    <property type="entry name" value="Glycogen Phosphorylase B"/>
    <property type="match status" value="1"/>
</dbReference>
<feature type="domain" description="O-GlcNAc transferase C-terminal" evidence="9">
    <location>
        <begin position="567"/>
        <end position="752"/>
    </location>
</feature>
<feature type="repeat" description="TPR" evidence="8">
    <location>
        <begin position="124"/>
        <end position="157"/>
    </location>
</feature>
<protein>
    <recommendedName>
        <fullName evidence="3">protein O-GlcNAc transferase</fullName>
        <ecNumber evidence="3">2.4.1.255</ecNumber>
    </recommendedName>
</protein>
<dbReference type="Pfam" id="PF13414">
    <property type="entry name" value="TPR_11"/>
    <property type="match status" value="1"/>
</dbReference>
<gene>
    <name evidence="10" type="ORF">QPJ95_02220</name>
</gene>
<comment type="pathway">
    <text evidence="1">Protein modification; protein glycosylation.</text>
</comment>
<comment type="similarity">
    <text evidence="2">Belongs to the glycosyltransferase 41 family. O-GlcNAc transferase subfamily.</text>
</comment>
<feature type="repeat" description="TPR" evidence="8">
    <location>
        <begin position="260"/>
        <end position="293"/>
    </location>
</feature>
<feature type="repeat" description="TPR" evidence="8">
    <location>
        <begin position="226"/>
        <end position="259"/>
    </location>
</feature>
<keyword evidence="5" id="KW-0808">Transferase</keyword>
<evidence type="ECO:0000256" key="8">
    <source>
        <dbReference type="PROSITE-ProRule" id="PRU00339"/>
    </source>
</evidence>
<keyword evidence="11" id="KW-1185">Reference proteome</keyword>
<dbReference type="PANTHER" id="PTHR44998">
    <property type="match status" value="1"/>
</dbReference>
<name>A0A9Y2L0L4_9RHOB</name>
<feature type="repeat" description="TPR" evidence="8">
    <location>
        <begin position="192"/>
        <end position="225"/>
    </location>
</feature>
<dbReference type="Pfam" id="PF00515">
    <property type="entry name" value="TPR_1"/>
    <property type="match status" value="1"/>
</dbReference>
<dbReference type="Gene3D" id="1.25.40.10">
    <property type="entry name" value="Tetratricopeptide repeat domain"/>
    <property type="match status" value="1"/>
</dbReference>
<dbReference type="SUPFAM" id="SSF48452">
    <property type="entry name" value="TPR-like"/>
    <property type="match status" value="1"/>
</dbReference>
<dbReference type="GO" id="GO:0097363">
    <property type="term" value="F:protein O-acetylglucosaminyltransferase activity"/>
    <property type="evidence" value="ECO:0007669"/>
    <property type="project" value="UniProtKB-EC"/>
</dbReference>
<evidence type="ECO:0000313" key="11">
    <source>
        <dbReference type="Proteomes" id="UP001238334"/>
    </source>
</evidence>
<feature type="repeat" description="TPR" evidence="8">
    <location>
        <begin position="294"/>
        <end position="327"/>
    </location>
</feature>
<accession>A0A9Y2L0L4</accession>
<dbReference type="Pfam" id="PF13844">
    <property type="entry name" value="Glyco_transf_41"/>
    <property type="match status" value="2"/>
</dbReference>
<sequence length="781" mass="86314">MKNSIEIAFSEAKALERNGNISLALKVYEGVVDRFPANVRAKKAISRLRSIAAAPSQTIVREIVNSYKSGHFQRTLAITSEQLIVFPNSEQLWTLRGAAATALGQHALAENAFRQSVRLMPQVASTYFNLGAALESQGNYIEAVESFTSAIELSPKQAGYYPSRGNAHRSAGDLKAAIADLRTSTKLDTGNAIAFGFLGQYLQEYGETRSAIDAFKSAILLDPNSPAMHLNLGDSYHEAGDIPQALKHLERATVLDPNNSSAHNNLASAYFSARQYDASLLSCMAAIALNPDYARAYHNIANVHHRQGRLDLAVAAYGTAVSLDDSMHVAQTLKLHFQAQMCDWQAQEEFETVANTIGITGKAVPPWPLLGFEDHPERQKLRSGQYAKQWQNNRADLTGSPTGSRIRVGYFSSDLCEHATLFLLNGVIENHNQADFEIIVYCMNEPKRSPQLDRLIRNAEHFVDVHLASDDDIVKRARQDELDIAIDLKGYTQDARTGPFSAGLAPIQISYLGYPGTMATPCMDYLIADTVVVPPEQREHYSEQLIYLPDSYQPNDDHRIIAQAPVSRASCGLPEDAVVLCCFNSSYKITPQEFDIWMRILSSVPKAVLWLLDGNEWAKDNLKQAARDRGVDETRLIFAENLPHDAHLARHRLADIFVDTFNVNAHTTASDALWTGLPVVTKAGSQFAARVAASLLKAVGMADLITEDAQQYENLITKLATDKAALLAVKSRLRANLATTPLFDTAAYTAHLEEGYRQVWQRWQQGWAPQDVHVQSTPKPN</sequence>
<reference evidence="10 11" key="1">
    <citation type="submission" date="2023-06" db="EMBL/GenBank/DDBJ databases">
        <title>Parasedimentitalea psychrophila sp. nov., a psychrophilic bacterium isolated from deep-sea sediment.</title>
        <authorList>
            <person name="Li A."/>
        </authorList>
    </citation>
    <scope>NUCLEOTIDE SEQUENCE [LARGE SCALE GENOMIC DNA]</scope>
    <source>
        <strain evidence="10 11">QS115</strain>
    </source>
</reference>
<dbReference type="EMBL" id="CP127247">
    <property type="protein sequence ID" value="WIY25780.1"/>
    <property type="molecule type" value="Genomic_DNA"/>
</dbReference>
<evidence type="ECO:0000256" key="6">
    <source>
        <dbReference type="ARBA" id="ARBA00022737"/>
    </source>
</evidence>
<dbReference type="RefSeq" id="WP_270921220.1">
    <property type="nucleotide sequence ID" value="NZ_CP127247.1"/>
</dbReference>
<feature type="domain" description="O-GlcNAc transferase C-terminal" evidence="9">
    <location>
        <begin position="401"/>
        <end position="559"/>
    </location>
</feature>
<dbReference type="PROSITE" id="PS50293">
    <property type="entry name" value="TPR_REGION"/>
    <property type="match status" value="2"/>
</dbReference>
<dbReference type="EC" id="2.4.1.255" evidence="3"/>
<dbReference type="SMART" id="SM00028">
    <property type="entry name" value="TPR"/>
    <property type="match status" value="8"/>
</dbReference>
<dbReference type="GO" id="GO:0006493">
    <property type="term" value="P:protein O-linked glycosylation"/>
    <property type="evidence" value="ECO:0007669"/>
    <property type="project" value="TreeGrafter"/>
</dbReference>
<evidence type="ECO:0000256" key="3">
    <source>
        <dbReference type="ARBA" id="ARBA00011970"/>
    </source>
</evidence>
<evidence type="ECO:0000256" key="7">
    <source>
        <dbReference type="ARBA" id="ARBA00022803"/>
    </source>
</evidence>
<keyword evidence="6" id="KW-0677">Repeat</keyword>
<dbReference type="InterPro" id="IPR019734">
    <property type="entry name" value="TPR_rpt"/>
</dbReference>
<dbReference type="AlphaFoldDB" id="A0A9Y2L0L4"/>
<dbReference type="Gene3D" id="3.40.50.11380">
    <property type="match status" value="1"/>
</dbReference>
<dbReference type="PANTHER" id="PTHR44998:SF1">
    <property type="entry name" value="UDP-N-ACETYLGLUCOSAMINE--PEPTIDE N-ACETYLGLUCOSAMINYLTRANSFERASE 110 KDA SUBUNIT"/>
    <property type="match status" value="1"/>
</dbReference>
<dbReference type="Pfam" id="PF13431">
    <property type="entry name" value="TPR_17"/>
    <property type="match status" value="1"/>
</dbReference>
<dbReference type="PROSITE" id="PS50005">
    <property type="entry name" value="TPR"/>
    <property type="match status" value="5"/>
</dbReference>
<evidence type="ECO:0000259" key="9">
    <source>
        <dbReference type="Pfam" id="PF13844"/>
    </source>
</evidence>
<dbReference type="InterPro" id="IPR029489">
    <property type="entry name" value="OGT/SEC/SPY_C"/>
</dbReference>
<keyword evidence="7 8" id="KW-0802">TPR repeat</keyword>